<dbReference type="EnsemblMetazoa" id="XM_006565967">
    <property type="protein sequence ID" value="XP_006566030"/>
    <property type="gene ID" value="LOC102654696"/>
</dbReference>
<protein>
    <submittedName>
        <fullName evidence="4">Uncharacterized protein LOC102654696</fullName>
    </submittedName>
</protein>
<gene>
    <name evidence="4" type="primary">LOC102654696</name>
</gene>
<dbReference type="GeneID" id="102654696"/>
<accession>A0A7M7GYF6</accession>
<dbReference type="KEGG" id="ame:102654696"/>
<evidence type="ECO:0000313" key="3">
    <source>
        <dbReference type="Proteomes" id="UP000005203"/>
    </source>
</evidence>
<reference evidence="4" key="2">
    <citation type="submission" date="2025-04" db="UniProtKB">
        <authorList>
            <consortium name="RefSeq"/>
        </authorList>
    </citation>
    <scope>IDENTIFICATION</scope>
    <source>
        <strain evidence="4">DH4</strain>
        <tissue evidence="4">Whole body</tissue>
    </source>
</reference>
<dbReference type="RefSeq" id="XP_006566030.1">
    <property type="nucleotide sequence ID" value="XM_006565967.3"/>
</dbReference>
<dbReference type="OrthoDB" id="7568207at2759"/>
<accession>A0A8B6Z223</accession>
<reference evidence="2" key="1">
    <citation type="submission" date="2021-01" db="UniProtKB">
        <authorList>
            <consortium name="EnsemblMetazoa"/>
        </authorList>
    </citation>
    <scope>IDENTIFICATION</scope>
    <source>
        <strain evidence="2">DH4</strain>
    </source>
</reference>
<evidence type="ECO:0000313" key="4">
    <source>
        <dbReference type="RefSeq" id="XP_006566030.1"/>
    </source>
</evidence>
<proteinExistence type="predicted"/>
<evidence type="ECO:0000256" key="1">
    <source>
        <dbReference type="SAM" id="MobiDB-lite"/>
    </source>
</evidence>
<sequence>MGTSAAIHRITESGEILSRITPEECCWFATQSRCGVSRISDNVVENDVENSSGQFKIIPFTETPYVKYYEFNNCTAYLDCSHHARDKEWYCQTNTMNTHPSKVHRQRENYESFMSERGDGSYIIIGTPSNGNRSNNGRAGDDDFDNDTRKQTAVKMENNDSPKHTSFPSGKKDGNI</sequence>
<dbReference type="Proteomes" id="UP000005203">
    <property type="component" value="Linkage group LG14"/>
</dbReference>
<organism evidence="2">
    <name type="scientific">Apis mellifera</name>
    <name type="common">Honeybee</name>
    <dbReference type="NCBI Taxonomy" id="7460"/>
    <lineage>
        <taxon>Eukaryota</taxon>
        <taxon>Metazoa</taxon>
        <taxon>Ecdysozoa</taxon>
        <taxon>Arthropoda</taxon>
        <taxon>Hexapoda</taxon>
        <taxon>Insecta</taxon>
        <taxon>Pterygota</taxon>
        <taxon>Neoptera</taxon>
        <taxon>Endopterygota</taxon>
        <taxon>Hymenoptera</taxon>
        <taxon>Apocrita</taxon>
        <taxon>Aculeata</taxon>
        <taxon>Apoidea</taxon>
        <taxon>Anthophila</taxon>
        <taxon>Apidae</taxon>
        <taxon>Apis</taxon>
    </lineage>
</organism>
<name>A0A7M7GYF6_APIME</name>
<feature type="region of interest" description="Disordered" evidence="1">
    <location>
        <begin position="124"/>
        <end position="176"/>
    </location>
</feature>
<feature type="compositionally biased region" description="Low complexity" evidence="1">
    <location>
        <begin position="129"/>
        <end position="138"/>
    </location>
</feature>
<evidence type="ECO:0000313" key="2">
    <source>
        <dbReference type="EnsemblMetazoa" id="XP_006566030"/>
    </source>
</evidence>
<dbReference type="AlphaFoldDB" id="A0A7M7GYF6"/>
<keyword evidence="3" id="KW-1185">Reference proteome</keyword>